<dbReference type="Gene3D" id="2.60.40.10">
    <property type="entry name" value="Immunoglobulins"/>
    <property type="match status" value="1"/>
</dbReference>
<dbReference type="SUPFAM" id="SSF81296">
    <property type="entry name" value="E set domains"/>
    <property type="match status" value="1"/>
</dbReference>
<proteinExistence type="inferred from homology"/>
<dbReference type="Proteomes" id="UP000285301">
    <property type="component" value="Unassembled WGS sequence"/>
</dbReference>
<evidence type="ECO:0000313" key="3">
    <source>
        <dbReference type="EMBL" id="RWS00620.1"/>
    </source>
</evidence>
<name>A0A3S3NXH9_9ACAR</name>
<feature type="domain" description="Transglutaminase N-terminal" evidence="2">
    <location>
        <begin position="3"/>
        <end position="104"/>
    </location>
</feature>
<dbReference type="GO" id="GO:0003810">
    <property type="term" value="F:protein-glutamine gamma-glutamyltransferase activity"/>
    <property type="evidence" value="ECO:0007669"/>
    <property type="project" value="TreeGrafter"/>
</dbReference>
<dbReference type="OrthoDB" id="437511at2759"/>
<dbReference type="AlphaFoldDB" id="A0A3S3NXH9"/>
<comment type="caution">
    <text evidence="3">The sequence shown here is derived from an EMBL/GenBank/DDBJ whole genome shotgun (WGS) entry which is preliminary data.</text>
</comment>
<dbReference type="InterPro" id="IPR050779">
    <property type="entry name" value="Transglutaminase"/>
</dbReference>
<comment type="similarity">
    <text evidence="1">Belongs to the transglutaminase superfamily. Transglutaminase family.</text>
</comment>
<evidence type="ECO:0000313" key="4">
    <source>
        <dbReference type="EMBL" id="RWS02277.1"/>
    </source>
</evidence>
<dbReference type="InterPro" id="IPR001102">
    <property type="entry name" value="Transglutaminase_N"/>
</dbReference>
<keyword evidence="5" id="KW-1185">Reference proteome</keyword>
<gene>
    <name evidence="4" type="ORF">B4U79_18506</name>
    <name evidence="3" type="ORF">B4U79_18651</name>
</gene>
<evidence type="ECO:0000256" key="1">
    <source>
        <dbReference type="ARBA" id="ARBA00005968"/>
    </source>
</evidence>
<protein>
    <submittedName>
        <fullName evidence="3">Protein-glutamine gamma-glutamyltransferase 2-like protein</fullName>
    </submittedName>
</protein>
<organism evidence="3 5">
    <name type="scientific">Dinothrombium tinctorium</name>
    <dbReference type="NCBI Taxonomy" id="1965070"/>
    <lineage>
        <taxon>Eukaryota</taxon>
        <taxon>Metazoa</taxon>
        <taxon>Ecdysozoa</taxon>
        <taxon>Arthropoda</taxon>
        <taxon>Chelicerata</taxon>
        <taxon>Arachnida</taxon>
        <taxon>Acari</taxon>
        <taxon>Acariformes</taxon>
        <taxon>Trombidiformes</taxon>
        <taxon>Prostigmata</taxon>
        <taxon>Anystina</taxon>
        <taxon>Parasitengona</taxon>
        <taxon>Trombidioidea</taxon>
        <taxon>Trombidiidae</taxon>
        <taxon>Dinothrombium</taxon>
    </lineage>
</organism>
<dbReference type="InterPro" id="IPR014756">
    <property type="entry name" value="Ig_E-set"/>
</dbReference>
<reference evidence="3 5" key="1">
    <citation type="journal article" date="2018" name="Gigascience">
        <title>Genomes of trombidid mites reveal novel predicted allergens and laterally-transferred genes associated with secondary metabolism.</title>
        <authorList>
            <person name="Dong X."/>
            <person name="Chaisiri K."/>
            <person name="Xia D."/>
            <person name="Armstrong S.D."/>
            <person name="Fang Y."/>
            <person name="Donnelly M.J."/>
            <person name="Kadowaki T."/>
            <person name="McGarry J.W."/>
            <person name="Darby A.C."/>
            <person name="Makepeace B.L."/>
        </authorList>
    </citation>
    <scope>NUCLEOTIDE SEQUENCE [LARGE SCALE GENOMIC DNA]</scope>
    <source>
        <strain evidence="3">UoL-WK</strain>
    </source>
</reference>
<sequence>MISINLNTLNNSIDHKTSSFYEGLEEPLDYLIVRRGQYFNISLTCIEKLDLARIILYLDQEFKEKAKYEWNYIIDHDMQNETLIHISIKTNAIKTPIGEWLLRVGYKSLNDTIHWHNDECKIIIIFNPWMEDDPVHIDKLNETALNSYVLDEEGQIFGTTMINNTILLLLV</sequence>
<accession>A0A3S3NXH9</accession>
<dbReference type="Pfam" id="PF00868">
    <property type="entry name" value="Transglut_N"/>
    <property type="match status" value="1"/>
</dbReference>
<keyword evidence="3" id="KW-0808">Transferase</keyword>
<dbReference type="PANTHER" id="PTHR11590:SF81">
    <property type="entry name" value="PROTEIN-GLUTAMINE GAMMA-GLUTAMYLTRANSFERASE K-LIKE ISOFORM X4"/>
    <property type="match status" value="1"/>
</dbReference>
<dbReference type="InterPro" id="IPR013783">
    <property type="entry name" value="Ig-like_fold"/>
</dbReference>
<evidence type="ECO:0000313" key="5">
    <source>
        <dbReference type="Proteomes" id="UP000285301"/>
    </source>
</evidence>
<dbReference type="PANTHER" id="PTHR11590">
    <property type="entry name" value="PROTEIN-GLUTAMINE GAMMA-GLUTAMYLTRANSFERASE"/>
    <property type="match status" value="1"/>
</dbReference>
<evidence type="ECO:0000259" key="2">
    <source>
        <dbReference type="Pfam" id="PF00868"/>
    </source>
</evidence>
<reference evidence="3" key="2">
    <citation type="submission" date="2018-11" db="EMBL/GenBank/DDBJ databases">
        <title>Trombidioid mite genomics.</title>
        <authorList>
            <person name="Dong X."/>
        </authorList>
    </citation>
    <scope>NUCLEOTIDE SEQUENCE</scope>
    <source>
        <strain evidence="3">UoL-WK</strain>
    </source>
</reference>
<dbReference type="EMBL" id="NCKU01010902">
    <property type="protein sequence ID" value="RWS00620.1"/>
    <property type="molecule type" value="Genomic_DNA"/>
</dbReference>
<dbReference type="EMBL" id="NCKU01007922">
    <property type="protein sequence ID" value="RWS02277.1"/>
    <property type="molecule type" value="Genomic_DNA"/>
</dbReference>